<dbReference type="SUPFAM" id="SSF55136">
    <property type="entry name" value="Probable bacterial effector-binding domain"/>
    <property type="match status" value="1"/>
</dbReference>
<dbReference type="SUPFAM" id="SSF46689">
    <property type="entry name" value="Homeodomain-like"/>
    <property type="match status" value="2"/>
</dbReference>
<dbReference type="InterPro" id="IPR029441">
    <property type="entry name" value="Cass2"/>
</dbReference>
<dbReference type="PRINTS" id="PR00032">
    <property type="entry name" value="HTHARAC"/>
</dbReference>
<evidence type="ECO:0000256" key="1">
    <source>
        <dbReference type="ARBA" id="ARBA00023015"/>
    </source>
</evidence>
<dbReference type="Pfam" id="PF14526">
    <property type="entry name" value="Cass2"/>
    <property type="match status" value="1"/>
</dbReference>
<dbReference type="InterPro" id="IPR009057">
    <property type="entry name" value="Homeodomain-like_sf"/>
</dbReference>
<sequence>MKWVESLQVALDYMEDHLEEQVTIEGIAEAAMMSPFHFQRVFQALTDMSVKEYIRKRRLTLAAYDLAKTDRKIIDIALQYGYETPESFSKAFRKQHGISPREARTYKGKITSYNRLSIQVNLKGDDPMQYEIVDKSAFQVVGMKHEVSCHDGQNEVEIPKLWDKVNKDGTDDALAQMNNGNIQGIVGVCVDLHPEKPSFMQYWIGTDYEGKVPEGMEKLTIPASKWAVFEVKGSMPQAIQQAWGKIYSEWFPSSGYQHAGTPDLEVYSDGDIHSPSYHSEIWIPVK</sequence>
<dbReference type="InterPro" id="IPR018060">
    <property type="entry name" value="HTH_AraC"/>
</dbReference>
<comment type="caution">
    <text evidence="5">The sequence shown here is derived from an EMBL/GenBank/DDBJ whole genome shotgun (WGS) entry which is preliminary data.</text>
</comment>
<keyword evidence="6" id="KW-1185">Reference proteome</keyword>
<dbReference type="PROSITE" id="PS00041">
    <property type="entry name" value="HTH_ARAC_FAMILY_1"/>
    <property type="match status" value="1"/>
</dbReference>
<dbReference type="InterPro" id="IPR011256">
    <property type="entry name" value="Reg_factor_effector_dom_sf"/>
</dbReference>
<dbReference type="PROSITE" id="PS01124">
    <property type="entry name" value="HTH_ARAC_FAMILY_2"/>
    <property type="match status" value="1"/>
</dbReference>
<dbReference type="SMART" id="SM00871">
    <property type="entry name" value="AraC_E_bind"/>
    <property type="match status" value="1"/>
</dbReference>
<dbReference type="InterPro" id="IPR050959">
    <property type="entry name" value="MarA-like"/>
</dbReference>
<evidence type="ECO:0000256" key="2">
    <source>
        <dbReference type="ARBA" id="ARBA00023125"/>
    </source>
</evidence>
<dbReference type="Gene3D" id="3.20.80.10">
    <property type="entry name" value="Regulatory factor, effector binding domain"/>
    <property type="match status" value="1"/>
</dbReference>
<organism evidence="5 6">
    <name type="scientific">Pontibacillus salicampi</name>
    <dbReference type="NCBI Taxonomy" id="1449801"/>
    <lineage>
        <taxon>Bacteria</taxon>
        <taxon>Bacillati</taxon>
        <taxon>Bacillota</taxon>
        <taxon>Bacilli</taxon>
        <taxon>Bacillales</taxon>
        <taxon>Bacillaceae</taxon>
        <taxon>Pontibacillus</taxon>
    </lineage>
</organism>
<gene>
    <name evidence="5" type="ORF">ACFFGV_04695</name>
</gene>
<dbReference type="PANTHER" id="PTHR47504">
    <property type="entry name" value="RIGHT ORIGIN-BINDING PROTEIN"/>
    <property type="match status" value="1"/>
</dbReference>
<keyword evidence="1" id="KW-0805">Transcription regulation</keyword>
<dbReference type="SMART" id="SM00342">
    <property type="entry name" value="HTH_ARAC"/>
    <property type="match status" value="1"/>
</dbReference>
<dbReference type="Pfam" id="PF12833">
    <property type="entry name" value="HTH_18"/>
    <property type="match status" value="1"/>
</dbReference>
<evidence type="ECO:0000313" key="5">
    <source>
        <dbReference type="EMBL" id="MFC0522888.1"/>
    </source>
</evidence>
<accession>A0ABV6LKM0</accession>
<dbReference type="InterPro" id="IPR020449">
    <property type="entry name" value="Tscrpt_reg_AraC-type_HTH"/>
</dbReference>
<keyword evidence="2" id="KW-0238">DNA-binding</keyword>
<name>A0ABV6LKM0_9BACI</name>
<evidence type="ECO:0000256" key="3">
    <source>
        <dbReference type="ARBA" id="ARBA00023163"/>
    </source>
</evidence>
<dbReference type="InterPro" id="IPR018062">
    <property type="entry name" value="HTH_AraC-typ_CS"/>
</dbReference>
<protein>
    <submittedName>
        <fullName evidence="5">Effector binding domain-containing protein</fullName>
    </submittedName>
</protein>
<reference evidence="5 6" key="1">
    <citation type="submission" date="2024-09" db="EMBL/GenBank/DDBJ databases">
        <authorList>
            <person name="Sun Q."/>
            <person name="Mori K."/>
        </authorList>
    </citation>
    <scope>NUCLEOTIDE SEQUENCE [LARGE SCALE GENOMIC DNA]</scope>
    <source>
        <strain evidence="5 6">NCAIM B.02529</strain>
    </source>
</reference>
<feature type="domain" description="HTH araC/xylS-type" evidence="4">
    <location>
        <begin position="8"/>
        <end position="106"/>
    </location>
</feature>
<dbReference type="EMBL" id="JBHLTP010000003">
    <property type="protein sequence ID" value="MFC0522888.1"/>
    <property type="molecule type" value="Genomic_DNA"/>
</dbReference>
<dbReference type="Gene3D" id="1.10.10.60">
    <property type="entry name" value="Homeodomain-like"/>
    <property type="match status" value="2"/>
</dbReference>
<proteinExistence type="predicted"/>
<dbReference type="RefSeq" id="WP_377345412.1">
    <property type="nucleotide sequence ID" value="NZ_JBHLTP010000003.1"/>
</dbReference>
<dbReference type="PANTHER" id="PTHR47504:SF5">
    <property type="entry name" value="RIGHT ORIGIN-BINDING PROTEIN"/>
    <property type="match status" value="1"/>
</dbReference>
<evidence type="ECO:0000313" key="6">
    <source>
        <dbReference type="Proteomes" id="UP001589836"/>
    </source>
</evidence>
<evidence type="ECO:0000259" key="4">
    <source>
        <dbReference type="PROSITE" id="PS01124"/>
    </source>
</evidence>
<keyword evidence="3" id="KW-0804">Transcription</keyword>
<dbReference type="InterPro" id="IPR010499">
    <property type="entry name" value="AraC_E-bd"/>
</dbReference>
<dbReference type="Proteomes" id="UP001589836">
    <property type="component" value="Unassembled WGS sequence"/>
</dbReference>